<evidence type="ECO:0000259" key="1">
    <source>
        <dbReference type="Pfam" id="PF12770"/>
    </source>
</evidence>
<protein>
    <recommendedName>
        <fullName evidence="1">CHAT domain-containing protein</fullName>
    </recommendedName>
</protein>
<comment type="caution">
    <text evidence="2">The sequence shown here is derived from an EMBL/GenBank/DDBJ whole genome shotgun (WGS) entry which is preliminary data.</text>
</comment>
<dbReference type="EMBL" id="JACHMX010000001">
    <property type="protein sequence ID" value="MBB5858148.1"/>
    <property type="molecule type" value="Genomic_DNA"/>
</dbReference>
<dbReference type="RefSeq" id="WP_184904835.1">
    <property type="nucleotide sequence ID" value="NZ_JACHMX010000001.1"/>
</dbReference>
<reference evidence="2 3" key="1">
    <citation type="submission" date="2020-08" db="EMBL/GenBank/DDBJ databases">
        <title>Sequencing the genomes of 1000 actinobacteria strains.</title>
        <authorList>
            <person name="Klenk H.-P."/>
        </authorList>
    </citation>
    <scope>NUCLEOTIDE SEQUENCE [LARGE SCALE GENOMIC DNA]</scope>
    <source>
        <strain evidence="2 3">DSM 45272</strain>
    </source>
</reference>
<dbReference type="InterPro" id="IPR024983">
    <property type="entry name" value="CHAT_dom"/>
</dbReference>
<sequence length="1135" mass="122249">MPILDGRGEWRIIEDLDVQGVVNLLTGELDYASCEAGCRLNARVGLVFLDGDTGRVYVAHGDSGDPTAGLPADAAANVKVVADAEELRRVVGELIDRRLRVFLPVLTGGPEGFGDTGFLEENWRLFTAPVMAAVGVALTGRVPSMRFVVQGPGRGHFEDFVASRQSGIWAAMLIDWTNGAGVGSFEEDLAEYVDRTACVGDPLRFAAGLEELPGPASAVLGSMDVYRREALRASLYARVGRPDPLADRWACIWLARELTMRLAGGCGVSDVPALAVSAERLRATVPPDSARFAGAFLLGDALMADRDGVTPALDIESFVKCLKDAFHDAGFDEQFASIFSGMRVPDLRVEQAADRAIEVMRADRPDTADSLAIAKSMAASLIEAGRADDLKRVVEAMRAAVPDTEVAGVSLWYYRQLFDMRMPTRLLEEAGETPGPQEESLTLLRQVQMLQLRTMALRALGRKVEALELLDSAPREVLDEPGGKQTLGIVRARLERELGSPVAALARLEALLAEVGNPQPPLHESLMATLLRFGRYREAAGHGRAAHTGALRDRMTWPVGRYAAQTMWCQALNGRDPDDDLIGDALGDGQLADSERDMFAATALLTPGIAESDPALREFLDRVRADLEHVLDQALAERDVSTASRALHVAALYDQVYRPDEALDSWQRLASVMAEMCDHTTTEGHLFAAAHLIAADQLLAARHLLKQELGNPALLLGHDSNMRTAALAGTHTAREVDLVTSAMFAEPAATPADLRLAGELRRGIAGRNARRSDGEPAWCRHGLDDDVVAEIAPSQGRVGVLEWVTDGISTRALFTVVDAAGAVASAVVPLPDVDLARLASRIRSRLSTWRPGREGDPFGVAEWQTCRAWLERLLDGRLTHDDHLVVVPFSGWRQLPWHTAAFDRVTCSYEPGWVALLSTVAGERLQERFSEGVVAVPRVGDSAEITDAMARYVAGCGDGVRALEGVAADRDAVTGLMTEVDLATLLTHGYTSASETEVALMLAADGALPLAHSVAASSARGRVHRFGWREYAELTKAPRVILSAACGTGGGHIVGLGEHLGLYNVLSPVGLQAYVAPQWDIMASDVLPILGDIRARLLAREAGLGECVRQAVRHAIDQGSPAWSAHALILEGDWR</sequence>
<organism evidence="2 3">
    <name type="scientific">Amycolatopsis umgeniensis</name>
    <dbReference type="NCBI Taxonomy" id="336628"/>
    <lineage>
        <taxon>Bacteria</taxon>
        <taxon>Bacillati</taxon>
        <taxon>Actinomycetota</taxon>
        <taxon>Actinomycetes</taxon>
        <taxon>Pseudonocardiales</taxon>
        <taxon>Pseudonocardiaceae</taxon>
        <taxon>Amycolatopsis</taxon>
    </lineage>
</organism>
<dbReference type="Pfam" id="PF12770">
    <property type="entry name" value="CHAT"/>
    <property type="match status" value="1"/>
</dbReference>
<dbReference type="Proteomes" id="UP000580861">
    <property type="component" value="Unassembled WGS sequence"/>
</dbReference>
<evidence type="ECO:0000313" key="3">
    <source>
        <dbReference type="Proteomes" id="UP000580861"/>
    </source>
</evidence>
<accession>A0A841BH12</accession>
<feature type="domain" description="CHAT" evidence="1">
    <location>
        <begin position="870"/>
        <end position="1118"/>
    </location>
</feature>
<keyword evidence="3" id="KW-1185">Reference proteome</keyword>
<evidence type="ECO:0000313" key="2">
    <source>
        <dbReference type="EMBL" id="MBB5858148.1"/>
    </source>
</evidence>
<dbReference type="AlphaFoldDB" id="A0A841BH12"/>
<gene>
    <name evidence="2" type="ORF">HDA45_008235</name>
</gene>
<name>A0A841BH12_9PSEU</name>
<proteinExistence type="predicted"/>